<feature type="region of interest" description="Disordered" evidence="1">
    <location>
        <begin position="310"/>
        <end position="340"/>
    </location>
</feature>
<dbReference type="RefSeq" id="WP_209375235.1">
    <property type="nucleotide sequence ID" value="NZ_JAGIZA010000010.1"/>
</dbReference>
<keyword evidence="3" id="KW-0282">Flagellum</keyword>
<feature type="domain" description="Flagellar hook-length control protein-like C-terminal" evidence="2">
    <location>
        <begin position="231"/>
        <end position="293"/>
    </location>
</feature>
<feature type="compositionally biased region" description="Low complexity" evidence="1">
    <location>
        <begin position="87"/>
        <end position="102"/>
    </location>
</feature>
<keyword evidence="3" id="KW-0969">Cilium</keyword>
<evidence type="ECO:0000259" key="2">
    <source>
        <dbReference type="Pfam" id="PF02120"/>
    </source>
</evidence>
<reference evidence="3" key="1">
    <citation type="submission" date="2021-03" db="EMBL/GenBank/DDBJ databases">
        <authorList>
            <person name="So Y."/>
        </authorList>
    </citation>
    <scope>NUCLEOTIDE SEQUENCE</scope>
    <source>
        <strain evidence="3">SG15</strain>
    </source>
</reference>
<evidence type="ECO:0000256" key="1">
    <source>
        <dbReference type="SAM" id="MobiDB-lite"/>
    </source>
</evidence>
<protein>
    <submittedName>
        <fullName evidence="3">Flagellar hook-length control protein FliK</fullName>
    </submittedName>
</protein>
<feature type="compositionally biased region" description="Low complexity" evidence="1">
    <location>
        <begin position="53"/>
        <end position="80"/>
    </location>
</feature>
<name>A0A940S5K1_9PROT</name>
<dbReference type="Proteomes" id="UP000677537">
    <property type="component" value="Unassembled WGS sequence"/>
</dbReference>
<proteinExistence type="predicted"/>
<gene>
    <name evidence="3" type="ORF">J5Y10_17085</name>
</gene>
<sequence length="359" mass="34710">MPALVAGGTPDPVPGLPAGEDIAPAAEGTEKVAAGPDDEEEDAAALAPPAPADPALERVLPLPAPAQGLPAPVPQAAAAPTEDRIPPEITIAAPAGPATPRRAAGDDNGPGREKAGKAGQPGRATIPQADAPQSGPRQDSAAPAALPMMAPMVSAATAPDIGADLRDLKKPADPAPPAASAGAPALTASALPGLLPVPMPAATPAEAPRLAPRTAPAEQVAPVAIALALGGPDGRIAISLDPVELGRVEVVVERSGEATHVQVAAERPETLALLARDGAALDRALGGAGIGEGGRSLGFSLLSDSGAGGGNAFPGGGSTGGGGQRSGRRPGGSWAGESIAAEQAGPGRRAVLGLLDIAI</sequence>
<dbReference type="Pfam" id="PF02120">
    <property type="entry name" value="Flg_hook"/>
    <property type="match status" value="1"/>
</dbReference>
<evidence type="ECO:0000313" key="3">
    <source>
        <dbReference type="EMBL" id="MBP0494501.1"/>
    </source>
</evidence>
<comment type="caution">
    <text evidence="3">The sequence shown here is derived from an EMBL/GenBank/DDBJ whole genome shotgun (WGS) entry which is preliminary data.</text>
</comment>
<accession>A0A940S5K1</accession>
<feature type="region of interest" description="Disordered" evidence="1">
    <location>
        <begin position="1"/>
        <end position="142"/>
    </location>
</feature>
<dbReference type="InterPro" id="IPR021136">
    <property type="entry name" value="Flagellar_hook_control-like_C"/>
</dbReference>
<organism evidence="3 4">
    <name type="scientific">Roseomonas indoligenes</name>
    <dbReference type="NCBI Taxonomy" id="2820811"/>
    <lineage>
        <taxon>Bacteria</taxon>
        <taxon>Pseudomonadati</taxon>
        <taxon>Pseudomonadota</taxon>
        <taxon>Alphaproteobacteria</taxon>
        <taxon>Acetobacterales</taxon>
        <taxon>Roseomonadaceae</taxon>
        <taxon>Roseomonas</taxon>
    </lineage>
</organism>
<dbReference type="Gene3D" id="3.30.750.140">
    <property type="match status" value="1"/>
</dbReference>
<dbReference type="AlphaFoldDB" id="A0A940S5K1"/>
<dbReference type="InterPro" id="IPR038610">
    <property type="entry name" value="FliK-like_C_sf"/>
</dbReference>
<feature type="compositionally biased region" description="Gly residues" evidence="1">
    <location>
        <begin position="310"/>
        <end position="334"/>
    </location>
</feature>
<feature type="compositionally biased region" description="Basic and acidic residues" evidence="1">
    <location>
        <begin position="103"/>
        <end position="116"/>
    </location>
</feature>
<keyword evidence="4" id="KW-1185">Reference proteome</keyword>
<dbReference type="EMBL" id="JAGIZA010000010">
    <property type="protein sequence ID" value="MBP0494501.1"/>
    <property type="molecule type" value="Genomic_DNA"/>
</dbReference>
<evidence type="ECO:0000313" key="4">
    <source>
        <dbReference type="Proteomes" id="UP000677537"/>
    </source>
</evidence>
<keyword evidence="3" id="KW-0966">Cell projection</keyword>